<keyword evidence="3" id="KW-1185">Reference proteome</keyword>
<dbReference type="Pfam" id="PF10419">
    <property type="entry name" value="TFIIIC_sub6"/>
    <property type="match status" value="1"/>
</dbReference>
<name>A0AAV8ZZ40_ACOGR</name>
<reference evidence="2" key="2">
    <citation type="submission" date="2023-06" db="EMBL/GenBank/DDBJ databases">
        <authorList>
            <person name="Ma L."/>
            <person name="Liu K.-W."/>
            <person name="Li Z."/>
            <person name="Hsiao Y.-Y."/>
            <person name="Qi Y."/>
            <person name="Fu T."/>
            <person name="Tang G."/>
            <person name="Zhang D."/>
            <person name="Sun W.-H."/>
            <person name="Liu D.-K."/>
            <person name="Li Y."/>
            <person name="Chen G.-Z."/>
            <person name="Liu X.-D."/>
            <person name="Liao X.-Y."/>
            <person name="Jiang Y.-T."/>
            <person name="Yu X."/>
            <person name="Hao Y."/>
            <person name="Huang J."/>
            <person name="Zhao X.-W."/>
            <person name="Ke S."/>
            <person name="Chen Y.-Y."/>
            <person name="Wu W.-L."/>
            <person name="Hsu J.-L."/>
            <person name="Lin Y.-F."/>
            <person name="Huang M.-D."/>
            <person name="Li C.-Y."/>
            <person name="Huang L."/>
            <person name="Wang Z.-W."/>
            <person name="Zhao X."/>
            <person name="Zhong W.-Y."/>
            <person name="Peng D.-H."/>
            <person name="Ahmad S."/>
            <person name="Lan S."/>
            <person name="Zhang J.-S."/>
            <person name="Tsai W.-C."/>
            <person name="Van De Peer Y."/>
            <person name="Liu Z.-J."/>
        </authorList>
    </citation>
    <scope>NUCLEOTIDE SEQUENCE</scope>
    <source>
        <strain evidence="2">SCP</strain>
        <tissue evidence="2">Leaves</tissue>
    </source>
</reference>
<accession>A0AAV8ZZ40</accession>
<evidence type="ECO:0000259" key="1">
    <source>
        <dbReference type="Pfam" id="PF10419"/>
    </source>
</evidence>
<gene>
    <name evidence="2" type="ORF">QJS04_geneDACA025099</name>
</gene>
<dbReference type="InterPro" id="IPR042771">
    <property type="entry name" value="GTF3C6-like"/>
</dbReference>
<reference evidence="2" key="1">
    <citation type="journal article" date="2023" name="Nat. Commun.">
        <title>Diploid and tetraploid genomes of Acorus and the evolution of monocots.</title>
        <authorList>
            <person name="Ma L."/>
            <person name="Liu K.W."/>
            <person name="Li Z."/>
            <person name="Hsiao Y.Y."/>
            <person name="Qi Y."/>
            <person name="Fu T."/>
            <person name="Tang G.D."/>
            <person name="Zhang D."/>
            <person name="Sun W.H."/>
            <person name="Liu D.K."/>
            <person name="Li Y."/>
            <person name="Chen G.Z."/>
            <person name="Liu X.D."/>
            <person name="Liao X.Y."/>
            <person name="Jiang Y.T."/>
            <person name="Yu X."/>
            <person name="Hao Y."/>
            <person name="Huang J."/>
            <person name="Zhao X.W."/>
            <person name="Ke S."/>
            <person name="Chen Y.Y."/>
            <person name="Wu W.L."/>
            <person name="Hsu J.L."/>
            <person name="Lin Y.F."/>
            <person name="Huang M.D."/>
            <person name="Li C.Y."/>
            <person name="Huang L."/>
            <person name="Wang Z.W."/>
            <person name="Zhao X."/>
            <person name="Zhong W.Y."/>
            <person name="Peng D.H."/>
            <person name="Ahmad S."/>
            <person name="Lan S."/>
            <person name="Zhang J.S."/>
            <person name="Tsai W.C."/>
            <person name="Van de Peer Y."/>
            <person name="Liu Z.J."/>
        </authorList>
    </citation>
    <scope>NUCLEOTIDE SEQUENCE</scope>
    <source>
        <strain evidence="2">SCP</strain>
    </source>
</reference>
<dbReference type="AlphaFoldDB" id="A0AAV8ZZ40"/>
<dbReference type="GO" id="GO:0006383">
    <property type="term" value="P:transcription by RNA polymerase III"/>
    <property type="evidence" value="ECO:0007669"/>
    <property type="project" value="InterPro"/>
</dbReference>
<comment type="caution">
    <text evidence="2">The sequence shown here is derived from an EMBL/GenBank/DDBJ whole genome shotgun (WGS) entry which is preliminary data.</text>
</comment>
<evidence type="ECO:0000313" key="2">
    <source>
        <dbReference type="EMBL" id="KAK1256846.1"/>
    </source>
</evidence>
<dbReference type="PANTHER" id="PTHR21860">
    <property type="entry name" value="TRANSCRIPTION INITIATION FACTOR IIIC TFIIIC , POLYPEPTIDE 6-RELATED"/>
    <property type="match status" value="1"/>
</dbReference>
<feature type="domain" description="Transcription factor TFIIIC triple barrel" evidence="1">
    <location>
        <begin position="55"/>
        <end position="166"/>
    </location>
</feature>
<evidence type="ECO:0000313" key="3">
    <source>
        <dbReference type="Proteomes" id="UP001179952"/>
    </source>
</evidence>
<protein>
    <submittedName>
        <fullName evidence="2">Pre-mRNA-splicing factor SLU7-A</fullName>
    </submittedName>
</protein>
<proteinExistence type="predicted"/>
<organism evidence="2 3">
    <name type="scientific">Acorus gramineus</name>
    <name type="common">Dwarf sweet flag</name>
    <dbReference type="NCBI Taxonomy" id="55184"/>
    <lineage>
        <taxon>Eukaryota</taxon>
        <taxon>Viridiplantae</taxon>
        <taxon>Streptophyta</taxon>
        <taxon>Embryophyta</taxon>
        <taxon>Tracheophyta</taxon>
        <taxon>Spermatophyta</taxon>
        <taxon>Magnoliopsida</taxon>
        <taxon>Liliopsida</taxon>
        <taxon>Acoraceae</taxon>
        <taxon>Acorus</taxon>
    </lineage>
</organism>
<dbReference type="Proteomes" id="UP001179952">
    <property type="component" value="Unassembled WGS sequence"/>
</dbReference>
<dbReference type="Gene3D" id="2.60.40.4370">
    <property type="match status" value="1"/>
</dbReference>
<dbReference type="GO" id="GO:0000127">
    <property type="term" value="C:transcription factor TFIIIC complex"/>
    <property type="evidence" value="ECO:0007669"/>
    <property type="project" value="TreeGrafter"/>
</dbReference>
<dbReference type="FunFam" id="2.60.40.4370:FF:000002">
    <property type="entry name" value="Transcription factor TFIIIC, tau55-related protein"/>
    <property type="match status" value="1"/>
</dbReference>
<dbReference type="PANTHER" id="PTHR21860:SF2">
    <property type="entry name" value="GENERAL TRANSCRIPTION FACTOR 3C POLYPEPTIDE 6"/>
    <property type="match status" value="1"/>
</dbReference>
<dbReference type="EMBL" id="JAUJYN010000077">
    <property type="protein sequence ID" value="KAK1256846.1"/>
    <property type="molecule type" value="Genomic_DNA"/>
</dbReference>
<dbReference type="InterPro" id="IPR019481">
    <property type="entry name" value="TFIIIC_triple_barrel"/>
</dbReference>
<sequence>MSSAPWYLNAERPSLKHQRKWKSDPNYTKACCSLEKERDSDQIIKAMDDDDDEEEDEEFVLLDLGNVCVQRDIPANAPYVLSGLDTLNPMLVIGDNLKMIGEYEETIGTCFVFSESECGPVVHEEKGPSEANLFMGKCIIDSKQASSKKVKPVARLHKVLKFRVVHEDDIKLATDKTKDS</sequence>